<proteinExistence type="predicted"/>
<name>A0A6A6PKY6_9PEZI</name>
<evidence type="ECO:0000313" key="2">
    <source>
        <dbReference type="Proteomes" id="UP000799767"/>
    </source>
</evidence>
<accession>A0A6A6PKY6</accession>
<dbReference type="Proteomes" id="UP000799767">
    <property type="component" value="Unassembled WGS sequence"/>
</dbReference>
<dbReference type="EMBL" id="MU001640">
    <property type="protein sequence ID" value="KAF2480153.1"/>
    <property type="molecule type" value="Genomic_DNA"/>
</dbReference>
<dbReference type="GeneID" id="54475554"/>
<dbReference type="RefSeq" id="XP_033586723.1">
    <property type="nucleotide sequence ID" value="XM_033734552.1"/>
</dbReference>
<sequence length="201" mass="23313">MFYGGNAARRFYTTLDISMTGRRPKYEPCTVQAFKKAVSRFPECLENGSSLTVTIDNIGRSTLNSLAIIPELVRDFGFKEVDGEDTLKFIVTRSLDTPNKSWAYVVSKNYRGMSKIQLVRAALIWLEIDNNWDRYPDSQYLRCRAGKRAVKGTWRMEEGRHYDADAIVMRQDCGMTLHPTSEELEAFYTRPWVNEEDEDRR</sequence>
<protein>
    <submittedName>
        <fullName evidence="1">Uncharacterized protein</fullName>
    </submittedName>
</protein>
<gene>
    <name evidence="1" type="ORF">BDY17DRAFT_303323</name>
</gene>
<keyword evidence="2" id="KW-1185">Reference proteome</keyword>
<organism evidence="1 2">
    <name type="scientific">Neohortaea acidophila</name>
    <dbReference type="NCBI Taxonomy" id="245834"/>
    <lineage>
        <taxon>Eukaryota</taxon>
        <taxon>Fungi</taxon>
        <taxon>Dikarya</taxon>
        <taxon>Ascomycota</taxon>
        <taxon>Pezizomycotina</taxon>
        <taxon>Dothideomycetes</taxon>
        <taxon>Dothideomycetidae</taxon>
        <taxon>Mycosphaerellales</taxon>
        <taxon>Teratosphaeriaceae</taxon>
        <taxon>Neohortaea</taxon>
    </lineage>
</organism>
<evidence type="ECO:0000313" key="1">
    <source>
        <dbReference type="EMBL" id="KAF2480153.1"/>
    </source>
</evidence>
<dbReference type="AlphaFoldDB" id="A0A6A6PKY6"/>
<reference evidence="1" key="1">
    <citation type="journal article" date="2020" name="Stud. Mycol.">
        <title>101 Dothideomycetes genomes: a test case for predicting lifestyles and emergence of pathogens.</title>
        <authorList>
            <person name="Haridas S."/>
            <person name="Albert R."/>
            <person name="Binder M."/>
            <person name="Bloem J."/>
            <person name="Labutti K."/>
            <person name="Salamov A."/>
            <person name="Andreopoulos B."/>
            <person name="Baker S."/>
            <person name="Barry K."/>
            <person name="Bills G."/>
            <person name="Bluhm B."/>
            <person name="Cannon C."/>
            <person name="Castanera R."/>
            <person name="Culley D."/>
            <person name="Daum C."/>
            <person name="Ezra D."/>
            <person name="Gonzalez J."/>
            <person name="Henrissat B."/>
            <person name="Kuo A."/>
            <person name="Liang C."/>
            <person name="Lipzen A."/>
            <person name="Lutzoni F."/>
            <person name="Magnuson J."/>
            <person name="Mondo S."/>
            <person name="Nolan M."/>
            <person name="Ohm R."/>
            <person name="Pangilinan J."/>
            <person name="Park H.-J."/>
            <person name="Ramirez L."/>
            <person name="Alfaro M."/>
            <person name="Sun H."/>
            <person name="Tritt A."/>
            <person name="Yoshinaga Y."/>
            <person name="Zwiers L.-H."/>
            <person name="Turgeon B."/>
            <person name="Goodwin S."/>
            <person name="Spatafora J."/>
            <person name="Crous P."/>
            <person name="Grigoriev I."/>
        </authorList>
    </citation>
    <scope>NUCLEOTIDE SEQUENCE</scope>
    <source>
        <strain evidence="1">CBS 113389</strain>
    </source>
</reference>